<evidence type="ECO:0000313" key="6">
    <source>
        <dbReference type="Proteomes" id="UP000219072"/>
    </source>
</evidence>
<evidence type="ECO:0000259" key="3">
    <source>
        <dbReference type="Pfam" id="PF03446"/>
    </source>
</evidence>
<dbReference type="InterPro" id="IPR048666">
    <property type="entry name" value="RedAm-like_C"/>
</dbReference>
<dbReference type="EMBL" id="OCNE01000011">
    <property type="protein sequence ID" value="SOD63637.1"/>
    <property type="molecule type" value="Genomic_DNA"/>
</dbReference>
<dbReference type="Pfam" id="PF03446">
    <property type="entry name" value="NAD_binding_2"/>
    <property type="match status" value="1"/>
</dbReference>
<dbReference type="Gene3D" id="3.40.50.720">
    <property type="entry name" value="NAD(P)-binding Rossmann-like Domain"/>
    <property type="match status" value="1"/>
</dbReference>
<dbReference type="InterPro" id="IPR013328">
    <property type="entry name" value="6PGD_dom2"/>
</dbReference>
<feature type="domain" description="NADPH-dependent reductive aminase-like C-terminal" evidence="4">
    <location>
        <begin position="166"/>
        <end position="287"/>
    </location>
</feature>
<reference evidence="5 6" key="1">
    <citation type="submission" date="2017-09" db="EMBL/GenBank/DDBJ databases">
        <authorList>
            <person name="Ehlers B."/>
            <person name="Leendertz F.H."/>
        </authorList>
    </citation>
    <scope>NUCLEOTIDE SEQUENCE [LARGE SCALE GENOMIC DNA]</scope>
    <source>
        <strain evidence="5 6">CGMCC 4.7095</strain>
    </source>
</reference>
<feature type="domain" description="6-phosphogluconate dehydrogenase NADP-binding" evidence="3">
    <location>
        <begin position="18"/>
        <end position="157"/>
    </location>
</feature>
<protein>
    <submittedName>
        <fullName evidence="5">3-hydroxyisobutyrate dehydrogenase</fullName>
    </submittedName>
</protein>
<dbReference type="Gene3D" id="1.10.1040.10">
    <property type="entry name" value="N-(1-d-carboxylethyl)-l-norvaline Dehydrogenase, domain 2"/>
    <property type="match status" value="1"/>
</dbReference>
<proteinExistence type="inferred from homology"/>
<dbReference type="PANTHER" id="PTHR43580">
    <property type="entry name" value="OXIDOREDUCTASE GLYR1-RELATED"/>
    <property type="match status" value="1"/>
</dbReference>
<dbReference type="GO" id="GO:0050661">
    <property type="term" value="F:NADP binding"/>
    <property type="evidence" value="ECO:0007669"/>
    <property type="project" value="InterPro"/>
</dbReference>
<keyword evidence="6" id="KW-1185">Reference proteome</keyword>
<dbReference type="InterPro" id="IPR051265">
    <property type="entry name" value="HIBADH-related_NP60_sf"/>
</dbReference>
<sequence>MTSGTTSTPTPTPTPTPVTVLGLGPMGRALATAFAAAGHPTTVWNRTPGKGAGLDATVAATAAEASAASPLVVVCVINHEAVRSVLDPEALRGRTLVNLTGGSPRHARETARWAEEHGVGYLDGVIMTPVGGPDAVVLYSGSAEVHGAHEATLAALGGTPTHVGEDPGRAAAFNMSLLDFFWTSMFGVVHAFRLASAEGVAPGELGGYARAMSGLLPGMIDAVAAHVSAGHFPGDESSLDSAASLLDDVLATVRANGLDDAMLAAGRAAVRRAVDAGHGAEGFTRLAAP</sequence>
<evidence type="ECO:0000256" key="2">
    <source>
        <dbReference type="ARBA" id="ARBA00023002"/>
    </source>
</evidence>
<organism evidence="5 6">
    <name type="scientific">Streptomyces zhaozhouensis</name>
    <dbReference type="NCBI Taxonomy" id="1300267"/>
    <lineage>
        <taxon>Bacteria</taxon>
        <taxon>Bacillati</taxon>
        <taxon>Actinomycetota</taxon>
        <taxon>Actinomycetes</taxon>
        <taxon>Kitasatosporales</taxon>
        <taxon>Streptomycetaceae</taxon>
        <taxon>Streptomyces</taxon>
    </lineage>
</organism>
<dbReference type="OrthoDB" id="4029976at2"/>
<dbReference type="SUPFAM" id="SSF51735">
    <property type="entry name" value="NAD(P)-binding Rossmann-fold domains"/>
    <property type="match status" value="1"/>
</dbReference>
<dbReference type="AlphaFoldDB" id="A0A286DY90"/>
<evidence type="ECO:0000313" key="5">
    <source>
        <dbReference type="EMBL" id="SOD63637.1"/>
    </source>
</evidence>
<accession>A0A286DY90</accession>
<dbReference type="GO" id="GO:0016491">
    <property type="term" value="F:oxidoreductase activity"/>
    <property type="evidence" value="ECO:0007669"/>
    <property type="project" value="UniProtKB-KW"/>
</dbReference>
<evidence type="ECO:0000259" key="4">
    <source>
        <dbReference type="Pfam" id="PF21761"/>
    </source>
</evidence>
<dbReference type="InterPro" id="IPR015815">
    <property type="entry name" value="HIBADH-related"/>
</dbReference>
<dbReference type="InterPro" id="IPR006115">
    <property type="entry name" value="6PGDH_NADP-bd"/>
</dbReference>
<dbReference type="PANTHER" id="PTHR43580:SF2">
    <property type="entry name" value="CYTOKINE-LIKE NUCLEAR FACTOR N-PAC"/>
    <property type="match status" value="1"/>
</dbReference>
<name>A0A286DY90_9ACTN</name>
<dbReference type="Pfam" id="PF21761">
    <property type="entry name" value="RedAm-like_C"/>
    <property type="match status" value="1"/>
</dbReference>
<dbReference type="Proteomes" id="UP000219072">
    <property type="component" value="Unassembled WGS sequence"/>
</dbReference>
<comment type="similarity">
    <text evidence="1">Belongs to the HIBADH-related family.</text>
</comment>
<keyword evidence="2" id="KW-0560">Oxidoreductase</keyword>
<dbReference type="InterPro" id="IPR036291">
    <property type="entry name" value="NAD(P)-bd_dom_sf"/>
</dbReference>
<dbReference type="PIRSF" id="PIRSF000103">
    <property type="entry name" value="HIBADH"/>
    <property type="match status" value="1"/>
</dbReference>
<dbReference type="RefSeq" id="WP_097232086.1">
    <property type="nucleotide sequence ID" value="NZ_OCNE01000011.1"/>
</dbReference>
<evidence type="ECO:0000256" key="1">
    <source>
        <dbReference type="ARBA" id="ARBA00009080"/>
    </source>
</evidence>
<gene>
    <name evidence="5" type="ORF">SAMN06297387_111186</name>
</gene>